<protein>
    <submittedName>
        <fullName evidence="1">Uncharacterized protein</fullName>
    </submittedName>
</protein>
<organism evidence="1">
    <name type="scientific">Thermosporothrix sp. COM3</name>
    <dbReference type="NCBI Taxonomy" id="2490863"/>
    <lineage>
        <taxon>Bacteria</taxon>
        <taxon>Bacillati</taxon>
        <taxon>Chloroflexota</taxon>
        <taxon>Ktedonobacteria</taxon>
        <taxon>Ktedonobacterales</taxon>
        <taxon>Thermosporotrichaceae</taxon>
        <taxon>Thermosporothrix</taxon>
    </lineage>
</organism>
<evidence type="ECO:0000313" key="1">
    <source>
        <dbReference type="EMBL" id="BBH86243.1"/>
    </source>
</evidence>
<accession>A0A455SCR1</accession>
<reference evidence="1" key="1">
    <citation type="submission" date="2018-12" db="EMBL/GenBank/DDBJ databases">
        <title>Novel natural products biosynthetic potential of the class Ktedonobacteria.</title>
        <authorList>
            <person name="Zheng Y."/>
            <person name="Saitou A."/>
            <person name="Wang C.M."/>
            <person name="Toyoda A."/>
            <person name="Minakuchi Y."/>
            <person name="Sekiguchi Y."/>
            <person name="Ueda K."/>
            <person name="Takano H."/>
            <person name="Sakai Y."/>
            <person name="Yokota A."/>
            <person name="Yabe S."/>
        </authorList>
    </citation>
    <scope>NUCLEOTIDE SEQUENCE</scope>
    <source>
        <strain evidence="1">COM3</strain>
    </source>
</reference>
<dbReference type="AlphaFoldDB" id="A0A455SCR1"/>
<dbReference type="EMBL" id="AP019376">
    <property type="protein sequence ID" value="BBH86243.1"/>
    <property type="molecule type" value="Genomic_DNA"/>
</dbReference>
<gene>
    <name evidence="1" type="ORF">KTC_09940</name>
</gene>
<sequence length="398" mass="45287">MGRTSVLVHRPDRFFIKLHSDLLELCEGDHCEALILGVLEEWTNSKLDSGNVPYIYMSYPQWQASLYFLYGRSTIMQALRRLEARGLIRKRPYRLYGKDTYQYWLHVELINARLQELPAREPVPVPPLENGCVPKQTRLKINAFGSDDVQNQTGDPFKIGLNIESVTQNSYSTKCEREVPCQKQAVPPVSAAMRARAAVFERSEEVTRTAPIAVSAQTSCKQEEVLVASRLSASQASLKREAAQSLPAKQERKLAPAVEAILGAWDQIHAKRMPRVPENIQAATELARIEASAEDVRAIRDRLLAQQDGWWRARGVRLKDVLHHYDLAALGPLQQPVQARPEAVHYITLSDAEREEHKLQKKLQDQQRREALKIDREAFAKLPLQEQLAFLREKGFLS</sequence>
<name>A0A455SCR1_9CHLR</name>
<proteinExistence type="predicted"/>